<dbReference type="VEuPathDB" id="TrichDB:TRFO_09427"/>
<dbReference type="EMBL" id="MLAK01001115">
    <property type="protein sequence ID" value="OHS97433.1"/>
    <property type="molecule type" value="Genomic_DNA"/>
</dbReference>
<comment type="caution">
    <text evidence="1">The sequence shown here is derived from an EMBL/GenBank/DDBJ whole genome shotgun (WGS) entry which is preliminary data.</text>
</comment>
<accession>A0A1J4JFI8</accession>
<gene>
    <name evidence="1" type="ORF">TRFO_09427</name>
</gene>
<dbReference type="Proteomes" id="UP000179807">
    <property type="component" value="Unassembled WGS sequence"/>
</dbReference>
<name>A0A1J4JFI8_9EUKA</name>
<dbReference type="AlphaFoldDB" id="A0A1J4JFI8"/>
<dbReference type="RefSeq" id="XP_068350570.1">
    <property type="nucleotide sequence ID" value="XM_068494864.1"/>
</dbReference>
<organism evidence="1 2">
    <name type="scientific">Tritrichomonas foetus</name>
    <dbReference type="NCBI Taxonomy" id="1144522"/>
    <lineage>
        <taxon>Eukaryota</taxon>
        <taxon>Metamonada</taxon>
        <taxon>Parabasalia</taxon>
        <taxon>Tritrichomonadida</taxon>
        <taxon>Tritrichomonadidae</taxon>
        <taxon>Tritrichomonas</taxon>
    </lineage>
</organism>
<evidence type="ECO:0000313" key="1">
    <source>
        <dbReference type="EMBL" id="OHS97433.1"/>
    </source>
</evidence>
<sequence>MLKAMKTINDYKEPVEELLISSLPEPQQKFELTFNPSISANEAKNKSLHQKLTALHASGTTVITKETKFRDYHT</sequence>
<protein>
    <submittedName>
        <fullName evidence="1">Uncharacterized protein</fullName>
    </submittedName>
</protein>
<dbReference type="GeneID" id="94829568"/>
<reference evidence="1" key="1">
    <citation type="submission" date="2016-10" db="EMBL/GenBank/DDBJ databases">
        <authorList>
            <person name="Benchimol M."/>
            <person name="Almeida L.G."/>
            <person name="Vasconcelos A.T."/>
            <person name="Perreira-Neves A."/>
            <person name="Rosa I.A."/>
            <person name="Tasca T."/>
            <person name="Bogo M.R."/>
            <person name="de Souza W."/>
        </authorList>
    </citation>
    <scope>NUCLEOTIDE SEQUENCE [LARGE SCALE GENOMIC DNA]</scope>
    <source>
        <strain evidence="1">K</strain>
    </source>
</reference>
<keyword evidence="2" id="KW-1185">Reference proteome</keyword>
<proteinExistence type="predicted"/>
<evidence type="ECO:0000313" key="2">
    <source>
        <dbReference type="Proteomes" id="UP000179807"/>
    </source>
</evidence>